<dbReference type="SUPFAM" id="SSF56601">
    <property type="entry name" value="beta-lactamase/transpeptidase-like"/>
    <property type="match status" value="1"/>
</dbReference>
<organism evidence="4">
    <name type="scientific">uncultured Thermomicrobiales bacterium</name>
    <dbReference type="NCBI Taxonomy" id="1645740"/>
    <lineage>
        <taxon>Bacteria</taxon>
        <taxon>Pseudomonadati</taxon>
        <taxon>Thermomicrobiota</taxon>
        <taxon>Thermomicrobia</taxon>
        <taxon>Thermomicrobiales</taxon>
        <taxon>environmental samples</taxon>
    </lineage>
</organism>
<evidence type="ECO:0000259" key="3">
    <source>
        <dbReference type="Pfam" id="PF00144"/>
    </source>
</evidence>
<dbReference type="Gene3D" id="3.40.710.10">
    <property type="entry name" value="DD-peptidase/beta-lactamase superfamily"/>
    <property type="match status" value="1"/>
</dbReference>
<protein>
    <submittedName>
        <fullName evidence="4">Beta-lactamase class C-like and penicillin binding proteins (PBPs) superfamily</fullName>
    </submittedName>
</protein>
<gene>
    <name evidence="4" type="ORF">AVDCRST_MAG43-769</name>
</gene>
<dbReference type="PANTHER" id="PTHR46825:SF11">
    <property type="entry name" value="PENICILLIN-BINDING PROTEIN 4"/>
    <property type="match status" value="1"/>
</dbReference>
<dbReference type="InterPro" id="IPR012338">
    <property type="entry name" value="Beta-lactam/transpept-like"/>
</dbReference>
<reference evidence="4" key="1">
    <citation type="submission" date="2020-02" db="EMBL/GenBank/DDBJ databases">
        <authorList>
            <person name="Meier V. D."/>
        </authorList>
    </citation>
    <scope>NUCLEOTIDE SEQUENCE</scope>
    <source>
        <strain evidence="4">AVDCRST_MAG43</strain>
    </source>
</reference>
<dbReference type="InterPro" id="IPR001466">
    <property type="entry name" value="Beta-lactam-related"/>
</dbReference>
<accession>A0A6J4UDR3</accession>
<name>A0A6J4UDR3_9BACT</name>
<dbReference type="AlphaFoldDB" id="A0A6J4UDR3"/>
<keyword evidence="2" id="KW-0472">Membrane</keyword>
<comment type="subcellular location">
    <subcellularLocation>
        <location evidence="1">Membrane</location>
    </subcellularLocation>
</comment>
<evidence type="ECO:0000256" key="1">
    <source>
        <dbReference type="ARBA" id="ARBA00004370"/>
    </source>
</evidence>
<dbReference type="InterPro" id="IPR050491">
    <property type="entry name" value="AmpC-like"/>
</dbReference>
<sequence length="349" mass="38476">MHEALQSLLQRHATESDFSGVCLVKRGEEEIVHVAYGLAHRGFGVPNTTGTRFDIASVTKIFTAAAVMQLVDREKISLDTRIMPFLGVTGTKISDDVTVFHCLTHTSGIADDADEEAGEEYEALFKDTPNYSIRETCDFLPQFAYKEPNFAPGEGVRYNNCAFVLLGLVIENLSGLTYRDYVRRHIFVPAGMTGADFCAMDGTCQNFAEHYKRVVHEDGSVEWRKNIYSYPPIGSPDGGATVTAMDLDRFVRAVRADTLMSSSASAELLRPHVKRQDIHDGSTWNGFAFEHALDRDGTIISISKEGMNAGVASYVVFHPTTDTTCVLLANQDCDVWAIQREVDGILAAD</sequence>
<dbReference type="EMBL" id="CADCWI010000040">
    <property type="protein sequence ID" value="CAA9547401.1"/>
    <property type="molecule type" value="Genomic_DNA"/>
</dbReference>
<dbReference type="PANTHER" id="PTHR46825">
    <property type="entry name" value="D-ALANYL-D-ALANINE-CARBOXYPEPTIDASE/ENDOPEPTIDASE AMPH"/>
    <property type="match status" value="1"/>
</dbReference>
<feature type="domain" description="Beta-lactamase-related" evidence="3">
    <location>
        <begin position="9"/>
        <end position="332"/>
    </location>
</feature>
<dbReference type="GO" id="GO:0016020">
    <property type="term" value="C:membrane"/>
    <property type="evidence" value="ECO:0007669"/>
    <property type="project" value="UniProtKB-SubCell"/>
</dbReference>
<dbReference type="Pfam" id="PF00144">
    <property type="entry name" value="Beta-lactamase"/>
    <property type="match status" value="1"/>
</dbReference>
<evidence type="ECO:0000313" key="4">
    <source>
        <dbReference type="EMBL" id="CAA9547401.1"/>
    </source>
</evidence>
<evidence type="ECO:0000256" key="2">
    <source>
        <dbReference type="ARBA" id="ARBA00023136"/>
    </source>
</evidence>
<proteinExistence type="predicted"/>